<dbReference type="Pfam" id="PF24883">
    <property type="entry name" value="NPHP3_N"/>
    <property type="match status" value="1"/>
</dbReference>
<dbReference type="PANTHER" id="PTHR10039">
    <property type="entry name" value="AMELOGENIN"/>
    <property type="match status" value="1"/>
</dbReference>
<proteinExistence type="predicted"/>
<dbReference type="InterPro" id="IPR056884">
    <property type="entry name" value="NPHP3-like_N"/>
</dbReference>
<evidence type="ECO:0000259" key="3">
    <source>
        <dbReference type="Pfam" id="PF25053"/>
    </source>
</evidence>
<dbReference type="InterPro" id="IPR027417">
    <property type="entry name" value="P-loop_NTPase"/>
</dbReference>
<dbReference type="Proteomes" id="UP000503462">
    <property type="component" value="Chromosome 5"/>
</dbReference>
<organism evidence="4 5">
    <name type="scientific">Peltaster fructicola</name>
    <dbReference type="NCBI Taxonomy" id="286661"/>
    <lineage>
        <taxon>Eukaryota</taxon>
        <taxon>Fungi</taxon>
        <taxon>Dikarya</taxon>
        <taxon>Ascomycota</taxon>
        <taxon>Pezizomycotina</taxon>
        <taxon>Dothideomycetes</taxon>
        <taxon>Dothideomycetes incertae sedis</taxon>
        <taxon>Peltaster</taxon>
    </lineage>
</organism>
<evidence type="ECO:0000259" key="2">
    <source>
        <dbReference type="Pfam" id="PF24883"/>
    </source>
</evidence>
<feature type="domain" description="DUF7791" evidence="3">
    <location>
        <begin position="545"/>
        <end position="673"/>
    </location>
</feature>
<dbReference type="PANTHER" id="PTHR10039:SF5">
    <property type="entry name" value="NACHT DOMAIN-CONTAINING PROTEIN"/>
    <property type="match status" value="1"/>
</dbReference>
<dbReference type="EMBL" id="CP051143">
    <property type="protein sequence ID" value="QIX01368.1"/>
    <property type="molecule type" value="Genomic_DNA"/>
</dbReference>
<accession>A0A6H0Y3E9</accession>
<keyword evidence="5" id="KW-1185">Reference proteome</keyword>
<evidence type="ECO:0000256" key="1">
    <source>
        <dbReference type="ARBA" id="ARBA00022737"/>
    </source>
</evidence>
<dbReference type="AlphaFoldDB" id="A0A6H0Y3E9"/>
<protein>
    <submittedName>
        <fullName evidence="4">Uncharacterized protein</fullName>
    </submittedName>
</protein>
<dbReference type="OrthoDB" id="443402at2759"/>
<dbReference type="Gene3D" id="3.40.50.300">
    <property type="entry name" value="P-loop containing nucleotide triphosphate hydrolases"/>
    <property type="match status" value="1"/>
</dbReference>
<feature type="domain" description="Nephrocystin 3-like N-terminal" evidence="2">
    <location>
        <begin position="244"/>
        <end position="417"/>
    </location>
</feature>
<name>A0A6H0Y3E9_9PEZI</name>
<evidence type="ECO:0000313" key="4">
    <source>
        <dbReference type="EMBL" id="QIX01368.1"/>
    </source>
</evidence>
<evidence type="ECO:0000313" key="5">
    <source>
        <dbReference type="Proteomes" id="UP000503462"/>
    </source>
</evidence>
<reference evidence="4 5" key="1">
    <citation type="journal article" date="2016" name="Sci. Rep.">
        <title>Peltaster fructicola genome reveals evolution from an invasive phytopathogen to an ectophytic parasite.</title>
        <authorList>
            <person name="Xu C."/>
            <person name="Chen H."/>
            <person name="Gleason M.L."/>
            <person name="Xu J.R."/>
            <person name="Liu H."/>
            <person name="Zhang R."/>
            <person name="Sun G."/>
        </authorList>
    </citation>
    <scope>NUCLEOTIDE SEQUENCE [LARGE SCALE GENOMIC DNA]</scope>
    <source>
        <strain evidence="4 5">LNHT1506</strain>
    </source>
</reference>
<keyword evidence="1" id="KW-0677">Repeat</keyword>
<dbReference type="InterPro" id="IPR056693">
    <property type="entry name" value="DUF7791"/>
</dbReference>
<sequence length="962" mass="109627">MEALAALSVASSVVQFVDFSSKIIIEAYERCKGSCTADDEIRHSIASLDGVCNRLTASCAAPDSSEDDEAIARLARQCITAGRRILTILGSVTVKGKPWRAFRMTVKQALKRPEMKQLQKELEIIKSQMSLHMLNVLRDGQAALSCKLEALGRHPESARTEESARLDNIRNEILEIMDLDDLSIRTRLLALSSVQGMTDALPARLGQLRAALHNNGKAQTILSQLRYSQIEARYHDIHDAHYETFQWIFKQETGFSEWLASGRGTYWITGKPGCGKSTLMKFIVDHKLTKELLQHWTQGASLTMASFYFWISGDAVEKTQQGLLRSLVVQVLEAHPHLIERCFPNRWQSESQKLFTTKELMASLLLIFREELSTKFCLFIDGLDEYDVKADKGEIHDLLRTLSELRSTSVKMCVSSRPWTEFRDEFARGLHVHEWTAPDIKLYVRAELREDLRFQELYSHGAEAERLVQDITLKAEGVFLWVFFVVKSLRRGLRKHDDIAMLHRRLAQYPSELNGFFDRMLSEIEDVYLPYTACLLQAMTEVDELPIMAIEYTPLELEHPGYALRMPIRSFATDQLEAIEIAWEIQLHAWCQDLLFVRRDAETFADALGSPIYSSGFFGTNIAFMHRTVHDYVSSTTIASDLAERAHIHIEPWVFTLRTYLYQAKSIDSNDDTFAAPGLLWFLGAKHELLLTVRMAEALSTIAREASPAIMMELNQIDQALGVNHLDAEDTLADLCTITLELLAKEGTYAGTLRYGVVNLVERRFREEHWTPQRATRLLRHLLLISPSDVSHDWFRTTIERLLEKGADVNAQQDGLIQSVWESFIWRCLSGEFDPLSDAFIWALAKLIDHGADLKILDIDVLMACCVDQTHMLLYIARAIVEAYAKRAMRLAPRYHWCDLDQICDRGQKCSLRKPTPAEVEELRSSRKGIEYAHILTSRLDPQTPYDRSAEWTNLTLASFGG</sequence>
<dbReference type="SUPFAM" id="SSF52540">
    <property type="entry name" value="P-loop containing nucleoside triphosphate hydrolases"/>
    <property type="match status" value="1"/>
</dbReference>
<gene>
    <name evidence="4" type="ORF">AMS68_006885</name>
</gene>
<dbReference type="Pfam" id="PF25053">
    <property type="entry name" value="DUF7791"/>
    <property type="match status" value="1"/>
</dbReference>